<feature type="domain" description="RecX third three-helical" evidence="7">
    <location>
        <begin position="153"/>
        <end position="197"/>
    </location>
</feature>
<evidence type="ECO:0000259" key="6">
    <source>
        <dbReference type="Pfam" id="PF02631"/>
    </source>
</evidence>
<dbReference type="EMBL" id="FQVG01000002">
    <property type="protein sequence ID" value="SHE33944.1"/>
    <property type="molecule type" value="Genomic_DNA"/>
</dbReference>
<evidence type="ECO:0000256" key="3">
    <source>
        <dbReference type="ARBA" id="ARBA00018111"/>
    </source>
</evidence>
<dbReference type="InterPro" id="IPR053926">
    <property type="entry name" value="RecX_HTH_1st"/>
</dbReference>
<dbReference type="PANTHER" id="PTHR33602">
    <property type="entry name" value="REGULATORY PROTEIN RECX FAMILY PROTEIN"/>
    <property type="match status" value="1"/>
</dbReference>
<dbReference type="InterPro" id="IPR053925">
    <property type="entry name" value="RecX_HTH_3rd"/>
</dbReference>
<feature type="domain" description="RecX second three-helical" evidence="6">
    <location>
        <begin position="107"/>
        <end position="145"/>
    </location>
</feature>
<protein>
    <recommendedName>
        <fullName evidence="3 5">Regulatory protein RecX</fullName>
    </recommendedName>
</protein>
<dbReference type="GO" id="GO:0005737">
    <property type="term" value="C:cytoplasm"/>
    <property type="evidence" value="ECO:0007669"/>
    <property type="project" value="UniProtKB-SubCell"/>
</dbReference>
<comment type="subcellular location">
    <subcellularLocation>
        <location evidence="1 5">Cytoplasm</location>
    </subcellularLocation>
</comment>
<dbReference type="Proteomes" id="UP000184423">
    <property type="component" value="Unassembled WGS sequence"/>
</dbReference>
<keyword evidence="4 5" id="KW-0963">Cytoplasm</keyword>
<dbReference type="Gene3D" id="1.10.10.10">
    <property type="entry name" value="Winged helix-like DNA-binding domain superfamily/Winged helix DNA-binding domain"/>
    <property type="match status" value="3"/>
</dbReference>
<dbReference type="AlphaFoldDB" id="A0A1M4SNT9"/>
<organism evidence="9 10">
    <name type="scientific">Caloramator proteoclasticus DSM 10124</name>
    <dbReference type="NCBI Taxonomy" id="1121262"/>
    <lineage>
        <taxon>Bacteria</taxon>
        <taxon>Bacillati</taxon>
        <taxon>Bacillota</taxon>
        <taxon>Clostridia</taxon>
        <taxon>Eubacteriales</taxon>
        <taxon>Clostridiaceae</taxon>
        <taxon>Caloramator</taxon>
    </lineage>
</organism>
<evidence type="ECO:0000313" key="9">
    <source>
        <dbReference type="EMBL" id="SHE33944.1"/>
    </source>
</evidence>
<evidence type="ECO:0000259" key="8">
    <source>
        <dbReference type="Pfam" id="PF21982"/>
    </source>
</evidence>
<dbReference type="GO" id="GO:0006282">
    <property type="term" value="P:regulation of DNA repair"/>
    <property type="evidence" value="ECO:0007669"/>
    <property type="project" value="UniProtKB-UniRule"/>
</dbReference>
<dbReference type="InterPro" id="IPR053924">
    <property type="entry name" value="RecX_HTH_2nd"/>
</dbReference>
<reference evidence="10" key="1">
    <citation type="submission" date="2016-11" db="EMBL/GenBank/DDBJ databases">
        <authorList>
            <person name="Varghese N."/>
            <person name="Submissions S."/>
        </authorList>
    </citation>
    <scope>NUCLEOTIDE SEQUENCE [LARGE SCALE GENOMIC DNA]</scope>
    <source>
        <strain evidence="10">DSM 10124</strain>
    </source>
</reference>
<keyword evidence="10" id="KW-1185">Reference proteome</keyword>
<proteinExistence type="inferred from homology"/>
<dbReference type="HAMAP" id="MF_01114">
    <property type="entry name" value="RecX"/>
    <property type="match status" value="1"/>
</dbReference>
<name>A0A1M4SNT9_9CLOT</name>
<evidence type="ECO:0000313" key="10">
    <source>
        <dbReference type="Proteomes" id="UP000184423"/>
    </source>
</evidence>
<dbReference type="InterPro" id="IPR036388">
    <property type="entry name" value="WH-like_DNA-bd_sf"/>
</dbReference>
<dbReference type="Pfam" id="PF02631">
    <property type="entry name" value="RecX_HTH2"/>
    <property type="match status" value="1"/>
</dbReference>
<comment type="function">
    <text evidence="5">Modulates RecA activity.</text>
</comment>
<evidence type="ECO:0000256" key="2">
    <source>
        <dbReference type="ARBA" id="ARBA00009695"/>
    </source>
</evidence>
<gene>
    <name evidence="5" type="primary">recX</name>
    <name evidence="9" type="ORF">SAMN02746091_00186</name>
</gene>
<evidence type="ECO:0000259" key="7">
    <source>
        <dbReference type="Pfam" id="PF21981"/>
    </source>
</evidence>
<evidence type="ECO:0000256" key="4">
    <source>
        <dbReference type="ARBA" id="ARBA00022490"/>
    </source>
</evidence>
<comment type="similarity">
    <text evidence="2 5">Belongs to the RecX family.</text>
</comment>
<dbReference type="RefSeq" id="WP_027307492.1">
    <property type="nucleotide sequence ID" value="NZ_FQVG01000002.1"/>
</dbReference>
<dbReference type="Pfam" id="PF21981">
    <property type="entry name" value="RecX_HTH3"/>
    <property type="match status" value="1"/>
</dbReference>
<feature type="domain" description="RecX first three-helical" evidence="8">
    <location>
        <begin position="62"/>
        <end position="100"/>
    </location>
</feature>
<dbReference type="InterPro" id="IPR003783">
    <property type="entry name" value="Regulatory_RecX"/>
</dbReference>
<evidence type="ECO:0000256" key="1">
    <source>
        <dbReference type="ARBA" id="ARBA00004496"/>
    </source>
</evidence>
<dbReference type="Pfam" id="PF21982">
    <property type="entry name" value="RecX_HTH1"/>
    <property type="match status" value="1"/>
</dbReference>
<accession>A0A1M4SNT9</accession>
<dbReference type="PANTHER" id="PTHR33602:SF1">
    <property type="entry name" value="REGULATORY PROTEIN RECX FAMILY PROTEIN"/>
    <property type="match status" value="1"/>
</dbReference>
<sequence length="207" mass="24607">MQITGIEKQKKNSERYNIYIDGTYSFSAELEDIIKYDIKIDRNISENELSILIQKCEINKGYRYALNLLNVKDYSKKEFIDKLKQKGYSEKSIDIIINKLEEYGLIDDFKYANKYVRKKINMNKLGKLRIINELKLKGVNNNIVEKINFDEDKMLNNAYNLAIKKLKGNKNENEDLTKVARFLYYKGYTNEEIKKVLKKIDKDIEWE</sequence>
<evidence type="ECO:0000256" key="5">
    <source>
        <dbReference type="HAMAP-Rule" id="MF_01114"/>
    </source>
</evidence>